<dbReference type="NCBIfam" id="TIGR00229">
    <property type="entry name" value="sensory_box"/>
    <property type="match status" value="1"/>
</dbReference>
<keyword evidence="3" id="KW-1185">Reference proteome</keyword>
<gene>
    <name evidence="2" type="ORF">AB1207_21420</name>
</gene>
<protein>
    <submittedName>
        <fullName evidence="2">PAS domain-containing protein</fullName>
    </submittedName>
</protein>
<reference evidence="2 3" key="1">
    <citation type="submission" date="2024-07" db="EMBL/GenBank/DDBJ databases">
        <authorList>
            <person name="Thanompreechachai J."/>
            <person name="Duangmal K."/>
        </authorList>
    </citation>
    <scope>NUCLEOTIDE SEQUENCE [LARGE SCALE GENOMIC DNA]</scope>
    <source>
        <strain evidence="2 3">KCTC 19886</strain>
    </source>
</reference>
<evidence type="ECO:0000313" key="2">
    <source>
        <dbReference type="EMBL" id="MEW9267317.1"/>
    </source>
</evidence>
<dbReference type="Gene3D" id="3.30.450.20">
    <property type="entry name" value="PAS domain"/>
    <property type="match status" value="1"/>
</dbReference>
<dbReference type="Pfam" id="PF00989">
    <property type="entry name" value="PAS"/>
    <property type="match status" value="1"/>
</dbReference>
<feature type="domain" description="PAS fold" evidence="1">
    <location>
        <begin position="25"/>
        <end position="113"/>
    </location>
</feature>
<sequence length="181" mass="19649">MRASRTSPTGVERRFGDDELIVTKTDPRGVITYANEVFLRVSALTEAEVVGQPHNIIRHPGMPRGIFDLLWETLRGGSEMFAYVVNLAADGAHYWVLAHVTPSVDAQGKLLGYHSNRRVPDPSAVAAVRRLYDDLLAVEAQHSRPADAVKASRAALAAQLAAAGQTYEEFVWSLTPEGAAA</sequence>
<dbReference type="InterPro" id="IPR013767">
    <property type="entry name" value="PAS_fold"/>
</dbReference>
<organism evidence="2 3">
    <name type="scientific">Kineococcus endophyticus</name>
    <dbReference type="NCBI Taxonomy" id="1181883"/>
    <lineage>
        <taxon>Bacteria</taxon>
        <taxon>Bacillati</taxon>
        <taxon>Actinomycetota</taxon>
        <taxon>Actinomycetes</taxon>
        <taxon>Kineosporiales</taxon>
        <taxon>Kineosporiaceae</taxon>
        <taxon>Kineococcus</taxon>
    </lineage>
</organism>
<dbReference type="RefSeq" id="WP_367640756.1">
    <property type="nucleotide sequence ID" value="NZ_JBFNQN010000017.1"/>
</dbReference>
<dbReference type="InterPro" id="IPR000014">
    <property type="entry name" value="PAS"/>
</dbReference>
<proteinExistence type="predicted"/>
<accession>A0ABV3PCY2</accession>
<dbReference type="EMBL" id="JBFNQN010000017">
    <property type="protein sequence ID" value="MEW9267317.1"/>
    <property type="molecule type" value="Genomic_DNA"/>
</dbReference>
<dbReference type="InterPro" id="IPR035965">
    <property type="entry name" value="PAS-like_dom_sf"/>
</dbReference>
<dbReference type="SUPFAM" id="SSF55785">
    <property type="entry name" value="PYP-like sensor domain (PAS domain)"/>
    <property type="match status" value="1"/>
</dbReference>
<name>A0ABV3PCY2_9ACTN</name>
<comment type="caution">
    <text evidence="2">The sequence shown here is derived from an EMBL/GenBank/DDBJ whole genome shotgun (WGS) entry which is preliminary data.</text>
</comment>
<dbReference type="CDD" id="cd00130">
    <property type="entry name" value="PAS"/>
    <property type="match status" value="1"/>
</dbReference>
<evidence type="ECO:0000313" key="3">
    <source>
        <dbReference type="Proteomes" id="UP001555826"/>
    </source>
</evidence>
<dbReference type="Proteomes" id="UP001555826">
    <property type="component" value="Unassembled WGS sequence"/>
</dbReference>
<evidence type="ECO:0000259" key="1">
    <source>
        <dbReference type="Pfam" id="PF00989"/>
    </source>
</evidence>